<dbReference type="EMBL" id="JASNJE010000021">
    <property type="protein sequence ID" value="MDK3074548.1"/>
    <property type="molecule type" value="Genomic_DNA"/>
</dbReference>
<dbReference type="Pfam" id="PF10983">
    <property type="entry name" value="DUF2793"/>
    <property type="match status" value="1"/>
</dbReference>
<keyword evidence="2" id="KW-1185">Reference proteome</keyword>
<sequence>MPDNSPILALPFLMPSQAQKHVTHNEALRRLDIVVQLSVVAFDATIPPADPAEGEVHALGAAPVAAWAGHAGDLAAWLDGTWHFVTPLEGWRAWSKADRQLRVWTGSAWVLPQAELAPLTELGIRTAADATNRLAVSADATLLTHDGGGHQLKINKAGDGETASVLFQSNWAGHAEMGLAGDTDFAIKISLDGVSWTEALRFDATTGLAEGSAVQAAPTDARTGALMTVGAFGLGDTSSQEITDFNDALRNGYYTVPDLSSALNAPPGFTGGPASIHTVVANNTNNVTQIAFKLNGGGETAIRHQRAGSWKDWRMIYTQQSLLAPVSQSGGTPTGGVIERGSTANGDYVRFADGTQICTNANAPITTAPADFSGPITRIDGDKLWIGTWF</sequence>
<gene>
    <name evidence="1" type="ORF">QO034_15730</name>
</gene>
<evidence type="ECO:0000313" key="1">
    <source>
        <dbReference type="EMBL" id="MDK3074548.1"/>
    </source>
</evidence>
<reference evidence="1 2" key="1">
    <citation type="submission" date="2023-05" db="EMBL/GenBank/DDBJ databases">
        <title>Sedimentitalea sp. nov. JM2-8.</title>
        <authorList>
            <person name="Huang J."/>
        </authorList>
    </citation>
    <scope>NUCLEOTIDE SEQUENCE [LARGE SCALE GENOMIC DNA]</scope>
    <source>
        <strain evidence="1 2">JM2-8</strain>
    </source>
</reference>
<evidence type="ECO:0000313" key="2">
    <source>
        <dbReference type="Proteomes" id="UP001227126"/>
    </source>
</evidence>
<name>A0ABT7FHJ0_9RHOB</name>
<organism evidence="1 2">
    <name type="scientific">Sedimentitalea xiamensis</name>
    <dbReference type="NCBI Taxonomy" id="3050037"/>
    <lineage>
        <taxon>Bacteria</taxon>
        <taxon>Pseudomonadati</taxon>
        <taxon>Pseudomonadota</taxon>
        <taxon>Alphaproteobacteria</taxon>
        <taxon>Rhodobacterales</taxon>
        <taxon>Paracoccaceae</taxon>
        <taxon>Sedimentitalea</taxon>
    </lineage>
</organism>
<dbReference type="InterPro" id="IPR021251">
    <property type="entry name" value="DUF2793"/>
</dbReference>
<dbReference type="Proteomes" id="UP001227126">
    <property type="component" value="Unassembled WGS sequence"/>
</dbReference>
<accession>A0ABT7FHJ0</accession>
<proteinExistence type="predicted"/>
<protein>
    <submittedName>
        <fullName evidence="1">DUF2793 domain-containing protein</fullName>
    </submittedName>
</protein>
<dbReference type="RefSeq" id="WP_284486481.1">
    <property type="nucleotide sequence ID" value="NZ_JASNJE010000021.1"/>
</dbReference>
<dbReference type="CDD" id="cd19958">
    <property type="entry name" value="pyocin_knob"/>
    <property type="match status" value="1"/>
</dbReference>
<comment type="caution">
    <text evidence="1">The sequence shown here is derived from an EMBL/GenBank/DDBJ whole genome shotgun (WGS) entry which is preliminary data.</text>
</comment>